<feature type="region of interest" description="Disordered" evidence="1">
    <location>
        <begin position="167"/>
        <end position="255"/>
    </location>
</feature>
<dbReference type="Pfam" id="PF22893">
    <property type="entry name" value="ULD_2"/>
    <property type="match status" value="1"/>
</dbReference>
<feature type="compositionally biased region" description="Pro residues" evidence="1">
    <location>
        <begin position="657"/>
        <end position="679"/>
    </location>
</feature>
<dbReference type="GO" id="GO:0006355">
    <property type="term" value="P:regulation of DNA-templated transcription"/>
    <property type="evidence" value="ECO:0007669"/>
    <property type="project" value="InterPro"/>
</dbReference>
<proteinExistence type="predicted"/>
<reference evidence="3 4" key="1">
    <citation type="submission" date="2018-05" db="EMBL/GenBank/DDBJ databases">
        <title>Genome sequencing and assembly of the regulated plant pathogen Lachnellula willkommii and related sister species for the development of diagnostic species identification markers.</title>
        <authorList>
            <person name="Giroux E."/>
            <person name="Bilodeau G."/>
        </authorList>
    </citation>
    <scope>NUCLEOTIDE SEQUENCE [LARGE SCALE GENOMIC DNA]</scope>
    <source>
        <strain evidence="3 4">CBS 268.59</strain>
    </source>
</reference>
<comment type="caution">
    <text evidence="3">The sequence shown here is derived from an EMBL/GenBank/DDBJ whole genome shotgun (WGS) entry which is preliminary data.</text>
</comment>
<dbReference type="OrthoDB" id="5431013at2759"/>
<dbReference type="InterPro" id="IPR054464">
    <property type="entry name" value="ULD_fung"/>
</dbReference>
<evidence type="ECO:0000313" key="3">
    <source>
        <dbReference type="EMBL" id="TVY75982.1"/>
    </source>
</evidence>
<gene>
    <name evidence="3" type="ORF">LSUE1_G005074</name>
</gene>
<feature type="domain" description="Ubiquitin-like" evidence="2">
    <location>
        <begin position="558"/>
        <end position="626"/>
    </location>
</feature>
<evidence type="ECO:0000313" key="4">
    <source>
        <dbReference type="Proteomes" id="UP000469558"/>
    </source>
</evidence>
<organism evidence="3 4">
    <name type="scientific">Lachnellula suecica</name>
    <dbReference type="NCBI Taxonomy" id="602035"/>
    <lineage>
        <taxon>Eukaryota</taxon>
        <taxon>Fungi</taxon>
        <taxon>Dikarya</taxon>
        <taxon>Ascomycota</taxon>
        <taxon>Pezizomycotina</taxon>
        <taxon>Leotiomycetes</taxon>
        <taxon>Helotiales</taxon>
        <taxon>Lachnaceae</taxon>
        <taxon>Lachnellula</taxon>
    </lineage>
</organism>
<dbReference type="PANTHER" id="PTHR36167">
    <property type="entry name" value="C2H2 FINGER DOMAIN TRANSCRIPTION FACTOR (EUROFUNG)-RELATED"/>
    <property type="match status" value="1"/>
</dbReference>
<evidence type="ECO:0000259" key="2">
    <source>
        <dbReference type="Pfam" id="PF22893"/>
    </source>
</evidence>
<dbReference type="InterPro" id="IPR039327">
    <property type="entry name" value="CON7-like"/>
</dbReference>
<name>A0A8T9C1Y0_9HELO</name>
<dbReference type="EMBL" id="QGMK01000897">
    <property type="protein sequence ID" value="TVY75982.1"/>
    <property type="molecule type" value="Genomic_DNA"/>
</dbReference>
<keyword evidence="4" id="KW-1185">Reference proteome</keyword>
<dbReference type="PANTHER" id="PTHR36167:SF4">
    <property type="entry name" value="FUNGAL N-TERMINAL DOMAIN-CONTAINING PROTEIN"/>
    <property type="match status" value="1"/>
</dbReference>
<dbReference type="AlphaFoldDB" id="A0A8T9C1Y0"/>
<dbReference type="Proteomes" id="UP000469558">
    <property type="component" value="Unassembled WGS sequence"/>
</dbReference>
<feature type="region of interest" description="Disordered" evidence="1">
    <location>
        <begin position="645"/>
        <end position="696"/>
    </location>
</feature>
<evidence type="ECO:0000256" key="1">
    <source>
        <dbReference type="SAM" id="MobiDB-lite"/>
    </source>
</evidence>
<sequence>MAEAIGLGASILQIAVFGASVVTTLRTLSTAYSSAEQKVKDFSSDISLTASILASLGNTVQGYEDELHFKEDNFRPAKEACERNFTRLRIALKEAKKNDDGKDDKNRKAGKGKEKSLGVWDKLMFALGGEDEIKGLVTSIETSKSTLQLLLDSVNLLVLKRLSKNSETRGQLPKVLPGNPPTIHLNSAQPGDLSSHDKNTRKKSTDDLVWGYNSDTQNAANDEGLKKEVVTTGHESIPEDPEETKDGNLPQDAENDMNIERIEVLNQSGVENEDINSRSSHFSSEDQFLYEGWLLENRKPPPSLTVVKFCGLKIKILQDRRGSDDYFVTTPKTLDKDTLMQLVVYSESHPESPHVNVLESLESNARWEVEELIIDRNESASHFRSWIIAAIVDVNRPDNGIAKKAFIWTKKYTNKVHSPSWMVVLKGGLHKEMGEKLVLPERDSDPWRQGRTHPAVRSGPEAAEAELARAAVEMNEQHRRQKLEVEEGVGGKVVGGAALGAVGAEAIAREQGGYSARYERGNQRRFSYGDHANYPPIKLEMAITEARDETRLAAAGDKKKPIRFKDALGRKFSFPFELCSTWAQAFLPVETIGPRVLAGQFDLVLPQVWELLIEPDWDVTMHMWPMLAPPRGPTPMGSMISARLHSRQASHDFSREPIPPPPPPPGHRSFGSPPPPPNIPIQGRPPITERAPGPRHVSFKVEKRAFGRPYFGFAISPFFSH</sequence>
<protein>
    <recommendedName>
        <fullName evidence="2">Ubiquitin-like domain-containing protein</fullName>
    </recommendedName>
</protein>
<accession>A0A8T9C1Y0</accession>
<feature type="compositionally biased region" description="Basic and acidic residues" evidence="1">
    <location>
        <begin position="194"/>
        <end position="206"/>
    </location>
</feature>